<protein>
    <submittedName>
        <fullName evidence="2">Uncharacterized protein</fullName>
    </submittedName>
</protein>
<dbReference type="EMBL" id="BMAU01021333">
    <property type="protein sequence ID" value="GFY15086.1"/>
    <property type="molecule type" value="Genomic_DNA"/>
</dbReference>
<evidence type="ECO:0000256" key="1">
    <source>
        <dbReference type="SAM" id="MobiDB-lite"/>
    </source>
</evidence>
<evidence type="ECO:0000313" key="2">
    <source>
        <dbReference type="EMBL" id="GFY15086.1"/>
    </source>
</evidence>
<proteinExistence type="predicted"/>
<sequence length="100" mass="11366">MPIYSRHYTYILRFGWPEPANAESGRGNKLRRSEWTSDPRPQLNVQTAVDRTLQISQDAPKPKKQHKQQEKTTLAKRLAGETRSARSELLTTSTTLLSGS</sequence>
<dbReference type="AlphaFoldDB" id="A0A8X6SKI5"/>
<organism evidence="2 3">
    <name type="scientific">Trichonephila clavipes</name>
    <name type="common">Golden silk orbweaver</name>
    <name type="synonym">Nephila clavipes</name>
    <dbReference type="NCBI Taxonomy" id="2585209"/>
    <lineage>
        <taxon>Eukaryota</taxon>
        <taxon>Metazoa</taxon>
        <taxon>Ecdysozoa</taxon>
        <taxon>Arthropoda</taxon>
        <taxon>Chelicerata</taxon>
        <taxon>Arachnida</taxon>
        <taxon>Araneae</taxon>
        <taxon>Araneomorphae</taxon>
        <taxon>Entelegynae</taxon>
        <taxon>Araneoidea</taxon>
        <taxon>Nephilidae</taxon>
        <taxon>Trichonephila</taxon>
    </lineage>
</organism>
<feature type="region of interest" description="Disordered" evidence="1">
    <location>
        <begin position="18"/>
        <end position="100"/>
    </location>
</feature>
<comment type="caution">
    <text evidence="2">The sequence shown here is derived from an EMBL/GenBank/DDBJ whole genome shotgun (WGS) entry which is preliminary data.</text>
</comment>
<accession>A0A8X6SKI5</accession>
<evidence type="ECO:0000313" key="3">
    <source>
        <dbReference type="Proteomes" id="UP000887159"/>
    </source>
</evidence>
<name>A0A8X6SKI5_TRICX</name>
<reference evidence="2" key="1">
    <citation type="submission" date="2020-08" db="EMBL/GenBank/DDBJ databases">
        <title>Multicomponent nature underlies the extraordinary mechanical properties of spider dragline silk.</title>
        <authorList>
            <person name="Kono N."/>
            <person name="Nakamura H."/>
            <person name="Mori M."/>
            <person name="Yoshida Y."/>
            <person name="Ohtoshi R."/>
            <person name="Malay A.D."/>
            <person name="Moran D.A.P."/>
            <person name="Tomita M."/>
            <person name="Numata K."/>
            <person name="Arakawa K."/>
        </authorList>
    </citation>
    <scope>NUCLEOTIDE SEQUENCE</scope>
</reference>
<gene>
    <name evidence="2" type="ORF">TNCV_4493391</name>
</gene>
<feature type="compositionally biased region" description="Polar residues" evidence="1">
    <location>
        <begin position="43"/>
        <end position="57"/>
    </location>
</feature>
<keyword evidence="3" id="KW-1185">Reference proteome</keyword>
<feature type="compositionally biased region" description="Low complexity" evidence="1">
    <location>
        <begin position="87"/>
        <end position="100"/>
    </location>
</feature>
<dbReference type="Proteomes" id="UP000887159">
    <property type="component" value="Unassembled WGS sequence"/>
</dbReference>